<proteinExistence type="inferred from homology"/>
<keyword evidence="3" id="KW-0238">DNA-binding</keyword>
<dbReference type="Proteomes" id="UP001260872">
    <property type="component" value="Unassembled WGS sequence"/>
</dbReference>
<feature type="signal peptide" evidence="6">
    <location>
        <begin position="1"/>
        <end position="21"/>
    </location>
</feature>
<evidence type="ECO:0000256" key="4">
    <source>
        <dbReference type="ARBA" id="ARBA00023163"/>
    </source>
</evidence>
<evidence type="ECO:0000259" key="7">
    <source>
        <dbReference type="PROSITE" id="PS50931"/>
    </source>
</evidence>
<dbReference type="Gene3D" id="3.40.190.10">
    <property type="entry name" value="Periplasmic binding protein-like II"/>
    <property type="match status" value="2"/>
</dbReference>
<feature type="coiled-coil region" evidence="5">
    <location>
        <begin position="62"/>
        <end position="89"/>
    </location>
</feature>
<organism evidence="8 9">
    <name type="scientific">Nesterenkonia flava</name>
    <dbReference type="NCBI Taxonomy" id="469799"/>
    <lineage>
        <taxon>Bacteria</taxon>
        <taxon>Bacillati</taxon>
        <taxon>Actinomycetota</taxon>
        <taxon>Actinomycetes</taxon>
        <taxon>Micrococcales</taxon>
        <taxon>Micrococcaceae</taxon>
        <taxon>Nesterenkonia</taxon>
    </lineage>
</organism>
<evidence type="ECO:0000313" key="8">
    <source>
        <dbReference type="EMBL" id="MDR5711485.1"/>
    </source>
</evidence>
<comment type="similarity">
    <text evidence="1">Belongs to the LysR transcriptional regulatory family.</text>
</comment>
<keyword evidence="5" id="KW-0175">Coiled coil</keyword>
<evidence type="ECO:0000313" key="9">
    <source>
        <dbReference type="Proteomes" id="UP001260872"/>
    </source>
</evidence>
<gene>
    <name evidence="8" type="ORF">RH857_04975</name>
</gene>
<keyword evidence="4" id="KW-0804">Transcription</keyword>
<dbReference type="PANTHER" id="PTHR30346">
    <property type="entry name" value="TRANSCRIPTIONAL DUAL REGULATOR HCAR-RELATED"/>
    <property type="match status" value="1"/>
</dbReference>
<dbReference type="InterPro" id="IPR000847">
    <property type="entry name" value="LysR_HTH_N"/>
</dbReference>
<dbReference type="Gene3D" id="1.10.10.10">
    <property type="entry name" value="Winged helix-like DNA-binding domain superfamily/Winged helix DNA-binding domain"/>
    <property type="match status" value="1"/>
</dbReference>
<dbReference type="SUPFAM" id="SSF53850">
    <property type="entry name" value="Periplasmic binding protein-like II"/>
    <property type="match status" value="1"/>
</dbReference>
<dbReference type="PROSITE" id="PS50931">
    <property type="entry name" value="HTH_LYSR"/>
    <property type="match status" value="1"/>
</dbReference>
<dbReference type="SUPFAM" id="SSF46785">
    <property type="entry name" value="Winged helix' DNA-binding domain"/>
    <property type="match status" value="1"/>
</dbReference>
<evidence type="ECO:0000256" key="1">
    <source>
        <dbReference type="ARBA" id="ARBA00009437"/>
    </source>
</evidence>
<sequence length="304" mass="33730">MISPHRLRILKAVLAAGSLHAAARNLHYSPATVSQHMTELARETGLDLFIKHGRGLMPTPAALQLAEHAEDALAELDRLERTAEDLRRGRTRQLTLASFSSAAKEWLPHVVTAVRRESPEVTVEISLNETPLGRSPQPVDLDLRQESLEAPEERLEGYLRYPLGVEEFDVALPAGHRLESYERVPMHELRDELWIDHDIYETPATRIIRSACRAAGFSPNVVARLDDHYAALSLVGAGVGITVLTRLALQDAPARVSIRALEKPQLQRRVVAHVRQDRGSTRPVTVALETLRTLAAEAGLRPED</sequence>
<evidence type="ECO:0000256" key="2">
    <source>
        <dbReference type="ARBA" id="ARBA00023015"/>
    </source>
</evidence>
<dbReference type="InterPro" id="IPR005119">
    <property type="entry name" value="LysR_subst-bd"/>
</dbReference>
<evidence type="ECO:0000256" key="3">
    <source>
        <dbReference type="ARBA" id="ARBA00023125"/>
    </source>
</evidence>
<dbReference type="InterPro" id="IPR036390">
    <property type="entry name" value="WH_DNA-bd_sf"/>
</dbReference>
<keyword evidence="2" id="KW-0805">Transcription regulation</keyword>
<feature type="chain" id="PRO_5046353057" evidence="6">
    <location>
        <begin position="22"/>
        <end position="304"/>
    </location>
</feature>
<accession>A0ABU1FS39</accession>
<dbReference type="RefSeq" id="WP_310536865.1">
    <property type="nucleotide sequence ID" value="NZ_BAAAOC010000091.1"/>
</dbReference>
<keyword evidence="9" id="KW-1185">Reference proteome</keyword>
<protein>
    <submittedName>
        <fullName evidence="8">LysR family transcriptional regulator</fullName>
    </submittedName>
</protein>
<name>A0ABU1FS39_9MICC</name>
<dbReference type="PANTHER" id="PTHR30346:SF29">
    <property type="entry name" value="LYSR SUBSTRATE-BINDING"/>
    <property type="match status" value="1"/>
</dbReference>
<reference evidence="9" key="1">
    <citation type="submission" date="2023-07" db="EMBL/GenBank/DDBJ databases">
        <title>Description of three actinobacteria isolated from air of manufacturing shop in a pharmaceutical factory.</title>
        <authorList>
            <person name="Zhang D.-F."/>
        </authorList>
    </citation>
    <scope>NUCLEOTIDE SEQUENCE [LARGE SCALE GENOMIC DNA]</scope>
    <source>
        <strain evidence="9">CCTCC AB 207010</strain>
    </source>
</reference>
<dbReference type="Pfam" id="PF00126">
    <property type="entry name" value="HTH_1"/>
    <property type="match status" value="1"/>
</dbReference>
<dbReference type="InterPro" id="IPR036388">
    <property type="entry name" value="WH-like_DNA-bd_sf"/>
</dbReference>
<evidence type="ECO:0000256" key="6">
    <source>
        <dbReference type="SAM" id="SignalP"/>
    </source>
</evidence>
<keyword evidence="6" id="KW-0732">Signal</keyword>
<dbReference type="EMBL" id="JAVKGT010000009">
    <property type="protein sequence ID" value="MDR5711485.1"/>
    <property type="molecule type" value="Genomic_DNA"/>
</dbReference>
<evidence type="ECO:0000256" key="5">
    <source>
        <dbReference type="SAM" id="Coils"/>
    </source>
</evidence>
<comment type="caution">
    <text evidence="8">The sequence shown here is derived from an EMBL/GenBank/DDBJ whole genome shotgun (WGS) entry which is preliminary data.</text>
</comment>
<feature type="domain" description="HTH lysR-type" evidence="7">
    <location>
        <begin position="2"/>
        <end position="59"/>
    </location>
</feature>
<dbReference type="Pfam" id="PF03466">
    <property type="entry name" value="LysR_substrate"/>
    <property type="match status" value="1"/>
</dbReference>